<reference evidence="3 4" key="1">
    <citation type="submission" date="2017-04" db="EMBL/GenBank/DDBJ databases">
        <title>Draft genome sequence of Tuber borchii Vittad., a whitish edible truffle.</title>
        <authorList>
            <consortium name="DOE Joint Genome Institute"/>
            <person name="Murat C."/>
            <person name="Kuo A."/>
            <person name="Barry K.W."/>
            <person name="Clum A."/>
            <person name="Dockter R.B."/>
            <person name="Fauchery L."/>
            <person name="Iotti M."/>
            <person name="Kohler A."/>
            <person name="Labutti K."/>
            <person name="Lindquist E.A."/>
            <person name="Lipzen A."/>
            <person name="Ohm R.A."/>
            <person name="Wang M."/>
            <person name="Grigoriev I.V."/>
            <person name="Zambonelli A."/>
            <person name="Martin F.M."/>
        </authorList>
    </citation>
    <scope>NUCLEOTIDE SEQUENCE [LARGE SCALE GENOMIC DNA]</scope>
    <source>
        <strain evidence="3 4">Tbo3840</strain>
    </source>
</reference>
<comment type="caution">
    <text evidence="3">The sequence shown here is derived from an EMBL/GenBank/DDBJ whole genome shotgun (WGS) entry which is preliminary data.</text>
</comment>
<feature type="signal peptide" evidence="2">
    <location>
        <begin position="1"/>
        <end position="28"/>
    </location>
</feature>
<evidence type="ECO:0000313" key="4">
    <source>
        <dbReference type="Proteomes" id="UP000244722"/>
    </source>
</evidence>
<dbReference type="EMBL" id="NESQ01000029">
    <property type="protein sequence ID" value="PUU82404.1"/>
    <property type="molecule type" value="Genomic_DNA"/>
</dbReference>
<gene>
    <name evidence="3" type="ORF">B9Z19DRAFT_430788</name>
</gene>
<dbReference type="OrthoDB" id="2426396at2759"/>
<evidence type="ECO:0000256" key="2">
    <source>
        <dbReference type="SAM" id="SignalP"/>
    </source>
</evidence>
<keyword evidence="2" id="KW-0732">Signal</keyword>
<keyword evidence="4" id="KW-1185">Reference proteome</keyword>
<dbReference type="Proteomes" id="UP000244722">
    <property type="component" value="Unassembled WGS sequence"/>
</dbReference>
<dbReference type="AlphaFoldDB" id="A0A2T7A3V9"/>
<accession>A0A2T7A3V9</accession>
<protein>
    <submittedName>
        <fullName evidence="3">Uncharacterized protein</fullName>
    </submittedName>
</protein>
<name>A0A2T7A3V9_TUBBO</name>
<proteinExistence type="predicted"/>
<feature type="region of interest" description="Disordered" evidence="1">
    <location>
        <begin position="83"/>
        <end position="102"/>
    </location>
</feature>
<evidence type="ECO:0000313" key="3">
    <source>
        <dbReference type="EMBL" id="PUU82404.1"/>
    </source>
</evidence>
<organism evidence="3 4">
    <name type="scientific">Tuber borchii</name>
    <name type="common">White truffle</name>
    <dbReference type="NCBI Taxonomy" id="42251"/>
    <lineage>
        <taxon>Eukaryota</taxon>
        <taxon>Fungi</taxon>
        <taxon>Dikarya</taxon>
        <taxon>Ascomycota</taxon>
        <taxon>Pezizomycotina</taxon>
        <taxon>Pezizomycetes</taxon>
        <taxon>Pezizales</taxon>
        <taxon>Tuberaceae</taxon>
        <taxon>Tuber</taxon>
    </lineage>
</organism>
<evidence type="ECO:0000256" key="1">
    <source>
        <dbReference type="SAM" id="MobiDB-lite"/>
    </source>
</evidence>
<sequence>MPSQHFSRLYLLLTTLLLAMLHAHPTMATSHADENCPPNYLSCTTISEPSVCCPVDYTCGHDDSGAVACCEFRTQCRGTATAGNTTATSHGSSDHEHEDSGTWSVGQIAEGSEGGVVASGGGSGVGGFVQSTGDGGGGAVGLVRGTWWGLGVVVCGVGWVNWR</sequence>
<feature type="chain" id="PRO_5015775474" evidence="2">
    <location>
        <begin position="29"/>
        <end position="163"/>
    </location>
</feature>